<name>A0ABR1CKX3_NECAM</name>
<protein>
    <submittedName>
        <fullName evidence="1">Uncharacterized protein</fullName>
    </submittedName>
</protein>
<evidence type="ECO:0000313" key="2">
    <source>
        <dbReference type="Proteomes" id="UP001303046"/>
    </source>
</evidence>
<comment type="caution">
    <text evidence="1">The sequence shown here is derived from an EMBL/GenBank/DDBJ whole genome shotgun (WGS) entry which is preliminary data.</text>
</comment>
<proteinExistence type="predicted"/>
<gene>
    <name evidence="1" type="primary">Necator_chrII.g8297</name>
    <name evidence="1" type="ORF">RB195_020503</name>
</gene>
<organism evidence="1 2">
    <name type="scientific">Necator americanus</name>
    <name type="common">Human hookworm</name>
    <dbReference type="NCBI Taxonomy" id="51031"/>
    <lineage>
        <taxon>Eukaryota</taxon>
        <taxon>Metazoa</taxon>
        <taxon>Ecdysozoa</taxon>
        <taxon>Nematoda</taxon>
        <taxon>Chromadorea</taxon>
        <taxon>Rhabditida</taxon>
        <taxon>Rhabditina</taxon>
        <taxon>Rhabditomorpha</taxon>
        <taxon>Strongyloidea</taxon>
        <taxon>Ancylostomatidae</taxon>
        <taxon>Bunostominae</taxon>
        <taxon>Necator</taxon>
    </lineage>
</organism>
<keyword evidence="2" id="KW-1185">Reference proteome</keyword>
<sequence length="67" mass="7784">MDIPYEDNLEEVSRISTRPDVCDCTIHRWFGTALVFAMVPPRSQPHHFESTSKQHCLDVVVHLIQYS</sequence>
<reference evidence="1 2" key="1">
    <citation type="submission" date="2023-08" db="EMBL/GenBank/DDBJ databases">
        <title>A Necator americanus chromosomal reference genome.</title>
        <authorList>
            <person name="Ilik V."/>
            <person name="Petrzelkova K.J."/>
            <person name="Pardy F."/>
            <person name="Fuh T."/>
            <person name="Niatou-Singa F.S."/>
            <person name="Gouil Q."/>
            <person name="Baker L."/>
            <person name="Ritchie M.E."/>
            <person name="Jex A.R."/>
            <person name="Gazzola D."/>
            <person name="Li H."/>
            <person name="Toshio Fujiwara R."/>
            <person name="Zhan B."/>
            <person name="Aroian R.V."/>
            <person name="Pafco B."/>
            <person name="Schwarz E.M."/>
        </authorList>
    </citation>
    <scope>NUCLEOTIDE SEQUENCE [LARGE SCALE GENOMIC DNA]</scope>
    <source>
        <strain evidence="1 2">Aroian</strain>
        <tissue evidence="1">Whole animal</tissue>
    </source>
</reference>
<evidence type="ECO:0000313" key="1">
    <source>
        <dbReference type="EMBL" id="KAK6738432.1"/>
    </source>
</evidence>
<dbReference type="Proteomes" id="UP001303046">
    <property type="component" value="Unassembled WGS sequence"/>
</dbReference>
<dbReference type="EMBL" id="JAVFWL010000002">
    <property type="protein sequence ID" value="KAK6738432.1"/>
    <property type="molecule type" value="Genomic_DNA"/>
</dbReference>
<accession>A0ABR1CKX3</accession>